<organism evidence="2 3">
    <name type="scientific">Athelia psychrophila</name>
    <dbReference type="NCBI Taxonomy" id="1759441"/>
    <lineage>
        <taxon>Eukaryota</taxon>
        <taxon>Fungi</taxon>
        <taxon>Dikarya</taxon>
        <taxon>Basidiomycota</taxon>
        <taxon>Agaricomycotina</taxon>
        <taxon>Agaricomycetes</taxon>
        <taxon>Agaricomycetidae</taxon>
        <taxon>Atheliales</taxon>
        <taxon>Atheliaceae</taxon>
        <taxon>Athelia</taxon>
    </lineage>
</organism>
<evidence type="ECO:0000256" key="1">
    <source>
        <dbReference type="SAM" id="MobiDB-lite"/>
    </source>
</evidence>
<proteinExistence type="predicted"/>
<feature type="compositionally biased region" description="Pro residues" evidence="1">
    <location>
        <begin position="37"/>
        <end position="53"/>
    </location>
</feature>
<feature type="region of interest" description="Disordered" evidence="1">
    <location>
        <begin position="33"/>
        <end position="75"/>
    </location>
</feature>
<reference evidence="2 3" key="1">
    <citation type="journal article" date="2016" name="Mol. Biol. Evol.">
        <title>Comparative Genomics of Early-Diverging Mushroom-Forming Fungi Provides Insights into the Origins of Lignocellulose Decay Capabilities.</title>
        <authorList>
            <person name="Nagy L.G."/>
            <person name="Riley R."/>
            <person name="Tritt A."/>
            <person name="Adam C."/>
            <person name="Daum C."/>
            <person name="Floudas D."/>
            <person name="Sun H."/>
            <person name="Yadav J.S."/>
            <person name="Pangilinan J."/>
            <person name="Larsson K.H."/>
            <person name="Matsuura K."/>
            <person name="Barry K."/>
            <person name="Labutti K."/>
            <person name="Kuo R."/>
            <person name="Ohm R.A."/>
            <person name="Bhattacharya S.S."/>
            <person name="Shirouzu T."/>
            <person name="Yoshinaga Y."/>
            <person name="Martin F.M."/>
            <person name="Grigoriev I.V."/>
            <person name="Hibbett D.S."/>
        </authorList>
    </citation>
    <scope>NUCLEOTIDE SEQUENCE [LARGE SCALE GENOMIC DNA]</scope>
    <source>
        <strain evidence="2 3">CBS 109695</strain>
    </source>
</reference>
<feature type="compositionally biased region" description="Basic and acidic residues" evidence="1">
    <location>
        <begin position="54"/>
        <end position="66"/>
    </location>
</feature>
<keyword evidence="3" id="KW-1185">Reference proteome</keyword>
<evidence type="ECO:0000313" key="2">
    <source>
        <dbReference type="EMBL" id="KZP30165.1"/>
    </source>
</evidence>
<sequence>MKSRLVHALPTPCILSAHCTRFPQLASIGYMQCTPFQRPPRPAPRPPPPPGRPPRGERHRDGRGGEGDVGGGGDACCARALKMRK</sequence>
<evidence type="ECO:0000313" key="3">
    <source>
        <dbReference type="Proteomes" id="UP000076532"/>
    </source>
</evidence>
<dbReference type="AlphaFoldDB" id="A0A166T459"/>
<dbReference type="Proteomes" id="UP000076532">
    <property type="component" value="Unassembled WGS sequence"/>
</dbReference>
<protein>
    <submittedName>
        <fullName evidence="2">Uncharacterized protein</fullName>
    </submittedName>
</protein>
<gene>
    <name evidence="2" type="ORF">FIBSPDRAFT_850900</name>
</gene>
<dbReference type="EMBL" id="KV417495">
    <property type="protein sequence ID" value="KZP30165.1"/>
    <property type="molecule type" value="Genomic_DNA"/>
</dbReference>
<accession>A0A166T459</accession>
<name>A0A166T459_9AGAM</name>